<dbReference type="OrthoDB" id="10369388at2759"/>
<evidence type="ECO:0000313" key="2">
    <source>
        <dbReference type="Proteomes" id="UP001152130"/>
    </source>
</evidence>
<dbReference type="EMBL" id="JAPDHF010000021">
    <property type="protein sequence ID" value="KAJ4005614.1"/>
    <property type="molecule type" value="Genomic_DNA"/>
</dbReference>
<accession>A0A9W8PG14</accession>
<dbReference type="AlphaFoldDB" id="A0A9W8PG14"/>
<sequence length="205" mass="24266">MFHHPSRDDDPEGYELAEKFAAAWMENHYTLPPPIVFESPLEKYEAKLVFLKDVIEHKKEWQEYRDEVEAAQTATSATETPVEDRIANLSLRSVGFRPTPEELARRRRISQGTDLASKNWELTRRAAELQIRMEDLETEYQRSLKFCVIWRKHFRCCRKLEDEGHLTIRKDCFNFKKRLSYLLVPAMRCVRITQGDLEMDVELSD</sequence>
<name>A0A9W8PG14_9HYPO</name>
<organism evidence="1 2">
    <name type="scientific">Fusarium irregulare</name>
    <dbReference type="NCBI Taxonomy" id="2494466"/>
    <lineage>
        <taxon>Eukaryota</taxon>
        <taxon>Fungi</taxon>
        <taxon>Dikarya</taxon>
        <taxon>Ascomycota</taxon>
        <taxon>Pezizomycotina</taxon>
        <taxon>Sordariomycetes</taxon>
        <taxon>Hypocreomycetidae</taxon>
        <taxon>Hypocreales</taxon>
        <taxon>Nectriaceae</taxon>
        <taxon>Fusarium</taxon>
        <taxon>Fusarium incarnatum-equiseti species complex</taxon>
    </lineage>
</organism>
<proteinExistence type="predicted"/>
<protein>
    <submittedName>
        <fullName evidence="1">Uncharacterized protein</fullName>
    </submittedName>
</protein>
<dbReference type="Proteomes" id="UP001152130">
    <property type="component" value="Unassembled WGS sequence"/>
</dbReference>
<gene>
    <name evidence="1" type="ORF">NW766_011166</name>
</gene>
<evidence type="ECO:0000313" key="1">
    <source>
        <dbReference type="EMBL" id="KAJ4005614.1"/>
    </source>
</evidence>
<comment type="caution">
    <text evidence="1">The sequence shown here is derived from an EMBL/GenBank/DDBJ whole genome shotgun (WGS) entry which is preliminary data.</text>
</comment>
<keyword evidence="2" id="KW-1185">Reference proteome</keyword>
<reference evidence="1" key="1">
    <citation type="submission" date="2022-10" db="EMBL/GenBank/DDBJ databases">
        <title>Fusarium specimens isolated from Avocado Roots.</title>
        <authorList>
            <person name="Stajich J."/>
            <person name="Roper C."/>
            <person name="Heimlech-Rivalta G."/>
        </authorList>
    </citation>
    <scope>NUCLEOTIDE SEQUENCE</scope>
    <source>
        <strain evidence="1">CF00143</strain>
    </source>
</reference>